<proteinExistence type="predicted"/>
<dbReference type="AlphaFoldDB" id="A0A4C1UVK7"/>
<name>A0A4C1UVK7_EUMVA</name>
<dbReference type="EMBL" id="BGZK01000228">
    <property type="protein sequence ID" value="GBP30047.1"/>
    <property type="molecule type" value="Genomic_DNA"/>
</dbReference>
<comment type="caution">
    <text evidence="2">The sequence shown here is derived from an EMBL/GenBank/DDBJ whole genome shotgun (WGS) entry which is preliminary data.</text>
</comment>
<keyword evidence="3" id="KW-1185">Reference proteome</keyword>
<sequence>MPPSWISSRSAPPRRHTCAVIITTPAIVTVLRNYLDYDTRRTSAYLYGCCGVCANLRYFFDKNRFCILMPLIYSNGATKTQPQKDSPNKMGDNPHPTMWDLRDQCGNQPTTSPTSHIVVCGISISTVGTTK</sequence>
<evidence type="ECO:0000313" key="2">
    <source>
        <dbReference type="EMBL" id="GBP30047.1"/>
    </source>
</evidence>
<feature type="region of interest" description="Disordered" evidence="1">
    <location>
        <begin position="78"/>
        <end position="100"/>
    </location>
</feature>
<accession>A0A4C1UVK7</accession>
<protein>
    <submittedName>
        <fullName evidence="2">Uncharacterized protein</fullName>
    </submittedName>
</protein>
<dbReference type="Proteomes" id="UP000299102">
    <property type="component" value="Unassembled WGS sequence"/>
</dbReference>
<reference evidence="2 3" key="1">
    <citation type="journal article" date="2019" name="Commun. Biol.">
        <title>The bagworm genome reveals a unique fibroin gene that provides high tensile strength.</title>
        <authorList>
            <person name="Kono N."/>
            <person name="Nakamura H."/>
            <person name="Ohtoshi R."/>
            <person name="Tomita M."/>
            <person name="Numata K."/>
            <person name="Arakawa K."/>
        </authorList>
    </citation>
    <scope>NUCLEOTIDE SEQUENCE [LARGE SCALE GENOMIC DNA]</scope>
</reference>
<evidence type="ECO:0000256" key="1">
    <source>
        <dbReference type="SAM" id="MobiDB-lite"/>
    </source>
</evidence>
<organism evidence="2 3">
    <name type="scientific">Eumeta variegata</name>
    <name type="common">Bagworm moth</name>
    <name type="synonym">Eumeta japonica</name>
    <dbReference type="NCBI Taxonomy" id="151549"/>
    <lineage>
        <taxon>Eukaryota</taxon>
        <taxon>Metazoa</taxon>
        <taxon>Ecdysozoa</taxon>
        <taxon>Arthropoda</taxon>
        <taxon>Hexapoda</taxon>
        <taxon>Insecta</taxon>
        <taxon>Pterygota</taxon>
        <taxon>Neoptera</taxon>
        <taxon>Endopterygota</taxon>
        <taxon>Lepidoptera</taxon>
        <taxon>Glossata</taxon>
        <taxon>Ditrysia</taxon>
        <taxon>Tineoidea</taxon>
        <taxon>Psychidae</taxon>
        <taxon>Oiketicinae</taxon>
        <taxon>Eumeta</taxon>
    </lineage>
</organism>
<gene>
    <name evidence="2" type="ORF">EVAR_14564_1</name>
</gene>
<evidence type="ECO:0000313" key="3">
    <source>
        <dbReference type="Proteomes" id="UP000299102"/>
    </source>
</evidence>